<evidence type="ECO:0008006" key="4">
    <source>
        <dbReference type="Google" id="ProtNLM"/>
    </source>
</evidence>
<reference evidence="2 3" key="1">
    <citation type="submission" date="2014-06" db="EMBL/GenBank/DDBJ databases">
        <title>Shewanella sp. YQH10.</title>
        <authorList>
            <person name="Liu Y."/>
            <person name="Zeng R."/>
        </authorList>
    </citation>
    <scope>NUCLEOTIDE SEQUENCE [LARGE SCALE GENOMIC DNA]</scope>
    <source>
        <strain evidence="2 3">YQH10</strain>
    </source>
</reference>
<organism evidence="2 3">
    <name type="scientific">Shewanella mangrovi</name>
    <dbReference type="NCBI Taxonomy" id="1515746"/>
    <lineage>
        <taxon>Bacteria</taxon>
        <taxon>Pseudomonadati</taxon>
        <taxon>Pseudomonadota</taxon>
        <taxon>Gammaproteobacteria</taxon>
        <taxon>Alteromonadales</taxon>
        <taxon>Shewanellaceae</taxon>
        <taxon>Shewanella</taxon>
    </lineage>
</organism>
<evidence type="ECO:0000256" key="1">
    <source>
        <dbReference type="SAM" id="SignalP"/>
    </source>
</evidence>
<dbReference type="SUPFAM" id="SSF52833">
    <property type="entry name" value="Thioredoxin-like"/>
    <property type="match status" value="1"/>
</dbReference>
<feature type="signal peptide" evidence="1">
    <location>
        <begin position="1"/>
        <end position="20"/>
    </location>
</feature>
<protein>
    <recommendedName>
        <fullName evidence="4">Thioredoxin domain-containing protein</fullName>
    </recommendedName>
</protein>
<dbReference type="STRING" id="1515746.HR45_17445"/>
<dbReference type="AlphaFoldDB" id="A0A094JUY3"/>
<gene>
    <name evidence="2" type="ORF">HR45_17445</name>
</gene>
<comment type="caution">
    <text evidence="2">The sequence shown here is derived from an EMBL/GenBank/DDBJ whole genome shotgun (WGS) entry which is preliminary data.</text>
</comment>
<name>A0A094JUY3_9GAMM</name>
<proteinExistence type="predicted"/>
<feature type="chain" id="PRO_5001899634" description="Thioredoxin domain-containing protein" evidence="1">
    <location>
        <begin position="21"/>
        <end position="151"/>
    </location>
</feature>
<dbReference type="InterPro" id="IPR036249">
    <property type="entry name" value="Thioredoxin-like_sf"/>
</dbReference>
<evidence type="ECO:0000313" key="3">
    <source>
        <dbReference type="Proteomes" id="UP000029264"/>
    </source>
</evidence>
<sequence>MLSRLCFGLVLLLLSSYVTAGTGLAQYSLKNLRSGEITDLATVTQGTVALMFYEPDCSWCRKQAQALTELQQQCGNVTPIALGINASRLALKKALFTLQFPFAGFMAPHQLLQDLGGIPATPITLVFKQQQLIGAFRGYQPATVLQTKTGC</sequence>
<evidence type="ECO:0000313" key="2">
    <source>
        <dbReference type="EMBL" id="KFZ36286.1"/>
    </source>
</evidence>
<keyword evidence="3" id="KW-1185">Reference proteome</keyword>
<dbReference type="Proteomes" id="UP000029264">
    <property type="component" value="Unassembled WGS sequence"/>
</dbReference>
<accession>A0A094JUY3</accession>
<keyword evidence="1" id="KW-0732">Signal</keyword>
<dbReference type="RefSeq" id="WP_037445410.1">
    <property type="nucleotide sequence ID" value="NZ_JPEO01000021.1"/>
</dbReference>
<dbReference type="eggNOG" id="COG0526">
    <property type="taxonomic scope" value="Bacteria"/>
</dbReference>
<dbReference type="EMBL" id="JPEO01000021">
    <property type="protein sequence ID" value="KFZ36286.1"/>
    <property type="molecule type" value="Genomic_DNA"/>
</dbReference>
<dbReference type="OrthoDB" id="5732341at2"/>
<dbReference type="CDD" id="cd02972">
    <property type="entry name" value="DsbA_family"/>
    <property type="match status" value="1"/>
</dbReference>
<dbReference type="Gene3D" id="3.40.30.10">
    <property type="entry name" value="Glutaredoxin"/>
    <property type="match status" value="1"/>
</dbReference>